<gene>
    <name evidence="11 15" type="primary">radA</name>
    <name evidence="15" type="ORF">FJZ47_10675</name>
</gene>
<comment type="caution">
    <text evidence="15">The sequence shown here is derived from an EMBL/GenBank/DDBJ whole genome shotgun (WGS) entry which is preliminary data.</text>
</comment>
<organism evidence="15 16">
    <name type="scientific">Tectimicrobiota bacterium</name>
    <dbReference type="NCBI Taxonomy" id="2528274"/>
    <lineage>
        <taxon>Bacteria</taxon>
        <taxon>Pseudomonadati</taxon>
        <taxon>Nitrospinota/Tectimicrobiota group</taxon>
        <taxon>Candidatus Tectimicrobiota</taxon>
    </lineage>
</organism>
<dbReference type="Gene3D" id="3.30.230.10">
    <property type="match status" value="1"/>
</dbReference>
<evidence type="ECO:0000256" key="6">
    <source>
        <dbReference type="ARBA" id="ARBA00022833"/>
    </source>
</evidence>
<feature type="short sequence motif" description="RadA KNRFG motif" evidence="11">
    <location>
        <begin position="256"/>
        <end position="260"/>
    </location>
</feature>
<dbReference type="FunFam" id="3.40.50.300:FF:000050">
    <property type="entry name" value="DNA repair protein RadA"/>
    <property type="match status" value="1"/>
</dbReference>
<proteinExistence type="inferred from homology"/>
<evidence type="ECO:0000256" key="9">
    <source>
        <dbReference type="ARBA" id="ARBA00023125"/>
    </source>
</evidence>
<dbReference type="Proteomes" id="UP000712673">
    <property type="component" value="Unassembled WGS sequence"/>
</dbReference>
<evidence type="ECO:0000256" key="13">
    <source>
        <dbReference type="RuleBase" id="RU003555"/>
    </source>
</evidence>
<dbReference type="Pfam" id="PF13481">
    <property type="entry name" value="AAA_25"/>
    <property type="match status" value="1"/>
</dbReference>
<keyword evidence="9 11" id="KW-0238">DNA-binding</keyword>
<sequence>MSKTRSAFACQACGHHTTKWLGRCPDCGGWNTFAEEVQAPARPARQQGIVASNQLPLPLTEIARKGEERLLTGIDELDRVLGGGLVRGSLVLIGGDPGIGKSTLLLQATVGLSRGHTTEQHPVLYVSGEESAMQLRMRGDRLGVDSQHVYILTETSMELIREHVTRMQPRVLVIDSIQTIFTADITSAPGSVSQVRESTAHLMTLAKTLDVPILIIGHVTKEGTIAGPRVLEHMVDTVLYFEGERYHTYRVLRAVKNRFGPTNEIGMFEMRQTGFVEVKNPSALLLAERPQQASGSVVVASMEGTRPLLVELQALGSPSGLGMPRRVANGVDPQRLALLLAVLEKRFGFPLQNHDVYVNVVGGLYIEEPAIDLGVLVAVMSSLRDVALDPHLVVLGEVGLTGEVRAVGQVEARLREAAKLGFQRCLLPQANCQAMASIADIELCGVRTVAEALQAILPQGQARRDNTSEEAEDEEALVATPSRARLWGGQNRRPVGY</sequence>
<dbReference type="InterPro" id="IPR020568">
    <property type="entry name" value="Ribosomal_Su5_D2-typ_SF"/>
</dbReference>
<dbReference type="GO" id="GO:0008270">
    <property type="term" value="F:zinc ion binding"/>
    <property type="evidence" value="ECO:0007669"/>
    <property type="project" value="UniProtKB-KW"/>
</dbReference>
<dbReference type="GO" id="GO:0003684">
    <property type="term" value="F:damaged DNA binding"/>
    <property type="evidence" value="ECO:0007669"/>
    <property type="project" value="InterPro"/>
</dbReference>
<evidence type="ECO:0000313" key="16">
    <source>
        <dbReference type="Proteomes" id="UP000712673"/>
    </source>
</evidence>
<evidence type="ECO:0000256" key="3">
    <source>
        <dbReference type="ARBA" id="ARBA00022763"/>
    </source>
</evidence>
<protein>
    <recommendedName>
        <fullName evidence="11 12">DNA repair protein RadA</fullName>
    </recommendedName>
</protein>
<keyword evidence="4 13" id="KW-0863">Zinc-finger</keyword>
<reference evidence="15" key="1">
    <citation type="submission" date="2019-03" db="EMBL/GenBank/DDBJ databases">
        <title>Lake Tanganyika Metagenome-Assembled Genomes (MAGs).</title>
        <authorList>
            <person name="Tran P."/>
        </authorList>
    </citation>
    <scope>NUCLEOTIDE SEQUENCE</scope>
    <source>
        <strain evidence="15">K_DeepCast_65m_m2_066</strain>
    </source>
</reference>
<dbReference type="InterPro" id="IPR020588">
    <property type="entry name" value="RecA_ATP-bd"/>
</dbReference>
<evidence type="ECO:0000256" key="5">
    <source>
        <dbReference type="ARBA" id="ARBA00022801"/>
    </source>
</evidence>
<feature type="region of interest" description="Lon-protease-like" evidence="11">
    <location>
        <begin position="355"/>
        <end position="497"/>
    </location>
</feature>
<dbReference type="CDD" id="cd01121">
    <property type="entry name" value="RadA_SMS_N"/>
    <property type="match status" value="1"/>
</dbReference>
<dbReference type="EMBL" id="VGLS01000285">
    <property type="protein sequence ID" value="MBM3224254.1"/>
    <property type="molecule type" value="Genomic_DNA"/>
</dbReference>
<dbReference type="InterPro" id="IPR004504">
    <property type="entry name" value="DNA_repair_RadA"/>
</dbReference>
<evidence type="ECO:0000256" key="1">
    <source>
        <dbReference type="ARBA" id="ARBA00022723"/>
    </source>
</evidence>
<keyword evidence="3 11" id="KW-0227">DNA damage</keyword>
<evidence type="ECO:0000256" key="2">
    <source>
        <dbReference type="ARBA" id="ARBA00022741"/>
    </source>
</evidence>
<evidence type="ECO:0000256" key="8">
    <source>
        <dbReference type="ARBA" id="ARBA00023016"/>
    </source>
</evidence>
<evidence type="ECO:0000256" key="12">
    <source>
        <dbReference type="NCBIfam" id="TIGR00416"/>
    </source>
</evidence>
<dbReference type="GO" id="GO:0016787">
    <property type="term" value="F:hydrolase activity"/>
    <property type="evidence" value="ECO:0007669"/>
    <property type="project" value="UniProtKB-KW"/>
</dbReference>
<dbReference type="InterPro" id="IPR027417">
    <property type="entry name" value="P-loop_NTPase"/>
</dbReference>
<dbReference type="PROSITE" id="PS50162">
    <property type="entry name" value="RECA_2"/>
    <property type="match status" value="1"/>
</dbReference>
<evidence type="ECO:0000256" key="11">
    <source>
        <dbReference type="HAMAP-Rule" id="MF_01498"/>
    </source>
</evidence>
<dbReference type="Pfam" id="PF13541">
    <property type="entry name" value="ChlI"/>
    <property type="match status" value="1"/>
</dbReference>
<comment type="similarity">
    <text evidence="11 13">Belongs to the RecA family. RadA subfamily.</text>
</comment>
<dbReference type="InterPro" id="IPR003593">
    <property type="entry name" value="AAA+_ATPase"/>
</dbReference>
<keyword evidence="7 11" id="KW-0067">ATP-binding</keyword>
<evidence type="ECO:0000256" key="7">
    <source>
        <dbReference type="ARBA" id="ARBA00022840"/>
    </source>
</evidence>
<keyword evidence="6 13" id="KW-0862">Zinc</keyword>
<dbReference type="InterPro" id="IPR014721">
    <property type="entry name" value="Ribsml_uS5_D2-typ_fold_subgr"/>
</dbReference>
<dbReference type="AlphaFoldDB" id="A0A937VZV6"/>
<dbReference type="GO" id="GO:0140664">
    <property type="term" value="F:ATP-dependent DNA damage sensor activity"/>
    <property type="evidence" value="ECO:0007669"/>
    <property type="project" value="InterPro"/>
</dbReference>
<evidence type="ECO:0000256" key="10">
    <source>
        <dbReference type="ARBA" id="ARBA00023204"/>
    </source>
</evidence>
<evidence type="ECO:0000313" key="15">
    <source>
        <dbReference type="EMBL" id="MBM3224254.1"/>
    </source>
</evidence>
<evidence type="ECO:0000256" key="4">
    <source>
        <dbReference type="ARBA" id="ARBA00022771"/>
    </source>
</evidence>
<dbReference type="PANTHER" id="PTHR32472:SF10">
    <property type="entry name" value="DNA REPAIR PROTEIN RADA-LIKE PROTEIN"/>
    <property type="match status" value="1"/>
</dbReference>
<keyword evidence="1 11" id="KW-0479">Metal-binding</keyword>
<dbReference type="Gene3D" id="3.40.50.300">
    <property type="entry name" value="P-loop containing nucleotide triphosphate hydrolases"/>
    <property type="match status" value="1"/>
</dbReference>
<dbReference type="HAMAP" id="MF_01498">
    <property type="entry name" value="RadA_bact"/>
    <property type="match status" value="1"/>
</dbReference>
<dbReference type="SUPFAM" id="SSF52540">
    <property type="entry name" value="P-loop containing nucleoside triphosphate hydrolases"/>
    <property type="match status" value="1"/>
</dbReference>
<dbReference type="SUPFAM" id="SSF54211">
    <property type="entry name" value="Ribosomal protein S5 domain 2-like"/>
    <property type="match status" value="1"/>
</dbReference>
<dbReference type="GO" id="GO:0005829">
    <property type="term" value="C:cytosol"/>
    <property type="evidence" value="ECO:0007669"/>
    <property type="project" value="TreeGrafter"/>
</dbReference>
<comment type="domain">
    <text evidence="11">The middle region has homology to RecA with ATPase motifs including the RadA KNRFG motif, while the C-terminus is homologous to Lon protease.</text>
</comment>
<dbReference type="GO" id="GO:0000725">
    <property type="term" value="P:recombinational repair"/>
    <property type="evidence" value="ECO:0007669"/>
    <property type="project" value="UniProtKB-UniRule"/>
</dbReference>
<dbReference type="PANTHER" id="PTHR32472">
    <property type="entry name" value="DNA REPAIR PROTEIN RADA"/>
    <property type="match status" value="1"/>
</dbReference>
<feature type="domain" description="RecA family profile 1" evidence="14">
    <location>
        <begin position="66"/>
        <end position="219"/>
    </location>
</feature>
<dbReference type="GO" id="GO:0005524">
    <property type="term" value="F:ATP binding"/>
    <property type="evidence" value="ECO:0007669"/>
    <property type="project" value="UniProtKB-UniRule"/>
</dbReference>
<keyword evidence="8 11" id="KW-0346">Stress response</keyword>
<dbReference type="InterPro" id="IPR041166">
    <property type="entry name" value="Rubredoxin_2"/>
</dbReference>
<keyword evidence="2 11" id="KW-0547">Nucleotide-binding</keyword>
<name>A0A937VZV6_UNCTE</name>
<comment type="function">
    <text evidence="11">Plays a role in repairing double-strand DNA breaks, probably involving stabilizing or processing branched DNA or blocked replication forks.</text>
</comment>
<dbReference type="SMART" id="SM00382">
    <property type="entry name" value="AAA"/>
    <property type="match status" value="1"/>
</dbReference>
<dbReference type="PRINTS" id="PR01874">
    <property type="entry name" value="DNAREPAIRADA"/>
</dbReference>
<accession>A0A937VZV6</accession>
<dbReference type="NCBIfam" id="TIGR00416">
    <property type="entry name" value="sms"/>
    <property type="match status" value="1"/>
</dbReference>
<keyword evidence="5" id="KW-0378">Hydrolase</keyword>
<comment type="function">
    <text evidence="13">DNA-dependent ATPase involved in processing of recombination intermediates, plays a role in repairing DNA breaks. Stimulates the branch migration of RecA-mediated strand transfer reactions, allowing the 3' invading strand to extend heteroduplex DNA faster. Binds ssDNA in the presence of ADP but not other nucleotides, has ATPase activity that is stimulated by ssDNA and various branched DNA structures, but inhibited by SSB. Does not have RecA's homology-searching function.</text>
</comment>
<evidence type="ECO:0000259" key="14">
    <source>
        <dbReference type="PROSITE" id="PS50162"/>
    </source>
</evidence>
<dbReference type="Pfam" id="PF18073">
    <property type="entry name" value="Zn_ribbon_LapB"/>
    <property type="match status" value="1"/>
</dbReference>
<keyword evidence="10 11" id="KW-0234">DNA repair</keyword>
<feature type="binding site" evidence="11">
    <location>
        <begin position="95"/>
        <end position="102"/>
    </location>
    <ligand>
        <name>ATP</name>
        <dbReference type="ChEBI" id="CHEBI:30616"/>
    </ligand>
</feature>